<feature type="domain" description="LysM" evidence="4">
    <location>
        <begin position="87"/>
        <end position="131"/>
    </location>
</feature>
<dbReference type="GO" id="GO:0008061">
    <property type="term" value="F:chitin binding"/>
    <property type="evidence" value="ECO:0007669"/>
    <property type="project" value="UniProtKB-KW"/>
</dbReference>
<evidence type="ECO:0000256" key="2">
    <source>
        <dbReference type="ARBA" id="ARBA00023026"/>
    </source>
</evidence>
<keyword evidence="6" id="KW-1185">Reference proteome</keyword>
<accession>A0A409WPN1</accession>
<gene>
    <name evidence="5" type="ORF">CVT24_001043</name>
</gene>
<dbReference type="SUPFAM" id="SSF54106">
    <property type="entry name" value="LysM domain"/>
    <property type="match status" value="2"/>
</dbReference>
<evidence type="ECO:0000313" key="5">
    <source>
        <dbReference type="EMBL" id="PPQ80456.1"/>
    </source>
</evidence>
<evidence type="ECO:0000256" key="1">
    <source>
        <dbReference type="ARBA" id="ARBA00022669"/>
    </source>
</evidence>
<keyword evidence="1" id="KW-0147">Chitin-binding</keyword>
<evidence type="ECO:0000259" key="4">
    <source>
        <dbReference type="PROSITE" id="PS51782"/>
    </source>
</evidence>
<protein>
    <recommendedName>
        <fullName evidence="4">LysM domain-containing protein</fullName>
    </recommendedName>
</protein>
<dbReference type="AlphaFoldDB" id="A0A409WPN1"/>
<dbReference type="PANTHER" id="PTHR34997:SF1">
    <property type="entry name" value="PEPTIDOGLYCAN-BINDING LYSIN DOMAIN"/>
    <property type="match status" value="1"/>
</dbReference>
<dbReference type="Proteomes" id="UP000284842">
    <property type="component" value="Unassembled WGS sequence"/>
</dbReference>
<comment type="caution">
    <text evidence="5">The sequence shown here is derived from an EMBL/GenBank/DDBJ whole genome shotgun (WGS) entry which is preliminary data.</text>
</comment>
<dbReference type="PROSITE" id="PS51782">
    <property type="entry name" value="LYSM"/>
    <property type="match status" value="2"/>
</dbReference>
<dbReference type="InterPro" id="IPR036779">
    <property type="entry name" value="LysM_dom_sf"/>
</dbReference>
<dbReference type="OrthoDB" id="5985073at2759"/>
<evidence type="ECO:0000313" key="6">
    <source>
        <dbReference type="Proteomes" id="UP000284842"/>
    </source>
</evidence>
<dbReference type="InParanoid" id="A0A409WPN1"/>
<feature type="signal peptide" evidence="3">
    <location>
        <begin position="1"/>
        <end position="18"/>
    </location>
</feature>
<reference evidence="5 6" key="1">
    <citation type="journal article" date="2018" name="Evol. Lett.">
        <title>Horizontal gene cluster transfer increased hallucinogenic mushroom diversity.</title>
        <authorList>
            <person name="Reynolds H.T."/>
            <person name="Vijayakumar V."/>
            <person name="Gluck-Thaler E."/>
            <person name="Korotkin H.B."/>
            <person name="Matheny P.B."/>
            <person name="Slot J.C."/>
        </authorList>
    </citation>
    <scope>NUCLEOTIDE SEQUENCE [LARGE SCALE GENOMIC DNA]</scope>
    <source>
        <strain evidence="5 6">2629</strain>
    </source>
</reference>
<feature type="domain" description="LysM" evidence="4">
    <location>
        <begin position="31"/>
        <end position="78"/>
    </location>
</feature>
<evidence type="ECO:0000256" key="3">
    <source>
        <dbReference type="SAM" id="SignalP"/>
    </source>
</evidence>
<feature type="chain" id="PRO_5019041223" description="LysM domain-containing protein" evidence="3">
    <location>
        <begin position="19"/>
        <end position="135"/>
    </location>
</feature>
<name>A0A409WPN1_9AGAR</name>
<dbReference type="PANTHER" id="PTHR34997">
    <property type="entry name" value="AM15"/>
    <property type="match status" value="1"/>
</dbReference>
<dbReference type="InterPro" id="IPR052210">
    <property type="entry name" value="LysM1-like"/>
</dbReference>
<organism evidence="5 6">
    <name type="scientific">Panaeolus cyanescens</name>
    <dbReference type="NCBI Taxonomy" id="181874"/>
    <lineage>
        <taxon>Eukaryota</taxon>
        <taxon>Fungi</taxon>
        <taxon>Dikarya</taxon>
        <taxon>Basidiomycota</taxon>
        <taxon>Agaricomycotina</taxon>
        <taxon>Agaricomycetes</taxon>
        <taxon>Agaricomycetidae</taxon>
        <taxon>Agaricales</taxon>
        <taxon>Agaricineae</taxon>
        <taxon>Galeropsidaceae</taxon>
        <taxon>Panaeolus</taxon>
    </lineage>
</organism>
<dbReference type="SMART" id="SM00257">
    <property type="entry name" value="LysM"/>
    <property type="match status" value="2"/>
</dbReference>
<dbReference type="STRING" id="181874.A0A409WPN1"/>
<dbReference type="Pfam" id="PF01476">
    <property type="entry name" value="LysM"/>
    <property type="match status" value="2"/>
</dbReference>
<sequence length="135" mass="14636">MFVFNHLVTLAFVAVVSAGLTRRQLPPDCSRSYTVVAGDYCHKISQEQGVSTYQLMQVNDGIINSECTNLWVDQEICLGITGSDCTDVHTVVSGDTCSDLADLHEITVEDIIENNGKDEQCDLLVGEVLCVGIPA</sequence>
<keyword evidence="2" id="KW-0843">Virulence</keyword>
<dbReference type="InterPro" id="IPR018392">
    <property type="entry name" value="LysM"/>
</dbReference>
<dbReference type="Gene3D" id="3.10.350.10">
    <property type="entry name" value="LysM domain"/>
    <property type="match status" value="2"/>
</dbReference>
<keyword evidence="3" id="KW-0732">Signal</keyword>
<proteinExistence type="predicted"/>
<dbReference type="EMBL" id="NHTK01005361">
    <property type="protein sequence ID" value="PPQ80456.1"/>
    <property type="molecule type" value="Genomic_DNA"/>
</dbReference>
<dbReference type="CDD" id="cd00118">
    <property type="entry name" value="LysM"/>
    <property type="match status" value="2"/>
</dbReference>